<keyword evidence="2" id="KW-1185">Reference proteome</keyword>
<dbReference type="PATRIC" id="fig|1188261.3.peg.2282"/>
<sequence length="112" mass="13106">MNLKDEGRVYEMNVQELRDLAAEGYEAQVDKTIKGLEEVMWEHARLGDTMIYIMNTPFHNYGYLLNRMPKDRVDLIQSHFEDLGFEIKITLSSEGRIESLYISWGLSNESKE</sequence>
<accession>U6SQE6</accession>
<dbReference type="AlphaFoldDB" id="U6SQE6"/>
<organism evidence="1 2">
    <name type="scientific">Alkalihalophilus marmarensis DSM 21297</name>
    <dbReference type="NCBI Taxonomy" id="1188261"/>
    <lineage>
        <taxon>Bacteria</taxon>
        <taxon>Bacillati</taxon>
        <taxon>Bacillota</taxon>
        <taxon>Bacilli</taxon>
        <taxon>Bacillales</taxon>
        <taxon>Bacillaceae</taxon>
        <taxon>Alkalihalophilus</taxon>
    </lineage>
</organism>
<gene>
    <name evidence="1" type="ORF">A33I_14285</name>
</gene>
<evidence type="ECO:0000313" key="2">
    <source>
        <dbReference type="Proteomes" id="UP000017170"/>
    </source>
</evidence>
<protein>
    <submittedName>
        <fullName evidence="1">Uncharacterized protein</fullName>
    </submittedName>
</protein>
<evidence type="ECO:0000313" key="1">
    <source>
        <dbReference type="EMBL" id="ERN52851.1"/>
    </source>
</evidence>
<comment type="caution">
    <text evidence="1">The sequence shown here is derived from an EMBL/GenBank/DDBJ whole genome shotgun (WGS) entry which is preliminary data.</text>
</comment>
<reference evidence="1 2" key="1">
    <citation type="journal article" date="2013" name="Genome Announc.">
        <title>Genome Sequence of the Extreme Obligate Alkaliphile Bacillus marmarensis Strain DSM 21297.</title>
        <authorList>
            <person name="Wernick D.G."/>
            <person name="Choi K.Y."/>
            <person name="Tat C.A."/>
            <person name="Lafontaine Rivera J.G."/>
            <person name="Liao J.C."/>
        </authorList>
    </citation>
    <scope>NUCLEOTIDE SEQUENCE [LARGE SCALE GENOMIC DNA]</scope>
    <source>
        <strain evidence="1 2">DSM 21297</strain>
    </source>
</reference>
<name>U6SQE6_9BACI</name>
<dbReference type="EMBL" id="ATAE01000031">
    <property type="protein sequence ID" value="ERN52851.1"/>
    <property type="molecule type" value="Genomic_DNA"/>
</dbReference>
<dbReference type="Proteomes" id="UP000017170">
    <property type="component" value="Unassembled WGS sequence"/>
</dbReference>
<proteinExistence type="predicted"/>